<dbReference type="EMBL" id="FPBF01000002">
    <property type="protein sequence ID" value="SFT64224.1"/>
    <property type="molecule type" value="Genomic_DNA"/>
</dbReference>
<protein>
    <recommendedName>
        <fullName evidence="3">TolB-like 6-blade propeller-like</fullName>
    </recommendedName>
</protein>
<keyword evidence="2" id="KW-1185">Reference proteome</keyword>
<reference evidence="2" key="1">
    <citation type="submission" date="2016-10" db="EMBL/GenBank/DDBJ databases">
        <authorList>
            <person name="Varghese N."/>
            <person name="Submissions S."/>
        </authorList>
    </citation>
    <scope>NUCLEOTIDE SEQUENCE [LARGE SCALE GENOMIC DNA]</scope>
    <source>
        <strain evidence="2">DSM 23445</strain>
    </source>
</reference>
<dbReference type="OrthoDB" id="815690at2"/>
<dbReference type="AlphaFoldDB" id="A0A1I6ZND3"/>
<dbReference type="PROSITE" id="PS51257">
    <property type="entry name" value="PROKAR_LIPOPROTEIN"/>
    <property type="match status" value="1"/>
</dbReference>
<accession>A0A1I6ZND3</accession>
<dbReference type="Proteomes" id="UP000199673">
    <property type="component" value="Unassembled WGS sequence"/>
</dbReference>
<dbReference type="Pfam" id="PF13970">
    <property type="entry name" value="DUF4221"/>
    <property type="match status" value="1"/>
</dbReference>
<organism evidence="1 2">
    <name type="scientific">Algoriphagus locisalis</name>
    <dbReference type="NCBI Taxonomy" id="305507"/>
    <lineage>
        <taxon>Bacteria</taxon>
        <taxon>Pseudomonadati</taxon>
        <taxon>Bacteroidota</taxon>
        <taxon>Cytophagia</taxon>
        <taxon>Cytophagales</taxon>
        <taxon>Cyclobacteriaceae</taxon>
        <taxon>Algoriphagus</taxon>
    </lineage>
</organism>
<dbReference type="InterPro" id="IPR025316">
    <property type="entry name" value="DUF4221"/>
</dbReference>
<dbReference type="STRING" id="305507.SAMN04489724_1373"/>
<sequence length="380" mass="43662">MSLKRRYSSFYCLLIISFSCSEKPISEQGYVLEVSDRKEFFIGDGGLTTDGNHMVFLDSSKTKGTIYNRIAHSLDSIYISADSAWSQDGDIMEIEGPSGVGTVFTYFSTRKFNIFINSQQFFRQKVQTKEVSSKFLQEYGVFGDLEYPALAISGGSREFTGLDRNDNIGYFIYDYENRIKVIGYSVDQDSMFNLPVALDSSRYYNTRFNVKWKGLTMGGGDEPQLSVFGNKLVVSYPSFSDVLIYDLNSGLHHTYTFESKFFPSQKRRPENYKGEVDSGELLWEWQEAWRNQVRFGSISFIEDLNVYVRAVKGEGKKDASLFLEVFDSNFKKVGELNLSEINQDLSTTFINTNYGLMFRAKDQPDEDVMYYYDVNLNEEK</sequence>
<evidence type="ECO:0000313" key="2">
    <source>
        <dbReference type="Proteomes" id="UP000199673"/>
    </source>
</evidence>
<name>A0A1I6ZND3_9BACT</name>
<evidence type="ECO:0000313" key="1">
    <source>
        <dbReference type="EMBL" id="SFT64224.1"/>
    </source>
</evidence>
<dbReference type="RefSeq" id="WP_091691965.1">
    <property type="nucleotide sequence ID" value="NZ_FPBF01000002.1"/>
</dbReference>
<proteinExistence type="predicted"/>
<gene>
    <name evidence="1" type="ORF">SAMN04489724_1373</name>
</gene>
<evidence type="ECO:0008006" key="3">
    <source>
        <dbReference type="Google" id="ProtNLM"/>
    </source>
</evidence>